<dbReference type="AlphaFoldDB" id="A0A511YFV2"/>
<sequence>MKTVKLIAVGISFPIAEALANQFAQKCSHKELGFKVGGWQATNDEVIFDMYGIVKAKAGSFPCPMTDGPYRAVPIVKTDIQKSYNAGFTAGENAAALFKAISELEIAETLNNLNSNWFAAIEGRLNKPKIELMPEKIWQEQRVKSINEAIQSYSQENQIIPAEWVKERNELLKKLCTL</sequence>
<evidence type="ECO:0000313" key="1">
    <source>
        <dbReference type="EMBL" id="GEN74090.1"/>
    </source>
</evidence>
<proteinExistence type="predicted"/>
<organism evidence="1 2">
    <name type="scientific">Chryseobacterium lathyri</name>
    <dbReference type="NCBI Taxonomy" id="395933"/>
    <lineage>
        <taxon>Bacteria</taxon>
        <taxon>Pseudomonadati</taxon>
        <taxon>Bacteroidota</taxon>
        <taxon>Flavobacteriia</taxon>
        <taxon>Flavobacteriales</taxon>
        <taxon>Weeksellaceae</taxon>
        <taxon>Chryseobacterium group</taxon>
        <taxon>Chryseobacterium</taxon>
    </lineage>
</organism>
<evidence type="ECO:0000313" key="2">
    <source>
        <dbReference type="Proteomes" id="UP000321150"/>
    </source>
</evidence>
<protein>
    <submittedName>
        <fullName evidence="1">Uncharacterized protein</fullName>
    </submittedName>
</protein>
<dbReference type="Proteomes" id="UP000321150">
    <property type="component" value="Unassembled WGS sequence"/>
</dbReference>
<dbReference type="EMBL" id="BJYI01000026">
    <property type="protein sequence ID" value="GEN74090.1"/>
    <property type="molecule type" value="Genomic_DNA"/>
</dbReference>
<name>A0A511YFV2_9FLAO</name>
<accession>A0A511YFV2</accession>
<gene>
    <name evidence="1" type="ORF">CLA01_41620</name>
</gene>
<comment type="caution">
    <text evidence="1">The sequence shown here is derived from an EMBL/GenBank/DDBJ whole genome shotgun (WGS) entry which is preliminary data.</text>
</comment>
<dbReference type="RefSeq" id="WP_111960137.1">
    <property type="nucleotide sequence ID" value="NZ_BJYI01000026.1"/>
</dbReference>
<reference evidence="1 2" key="1">
    <citation type="submission" date="2019-07" db="EMBL/GenBank/DDBJ databases">
        <title>Whole genome shotgun sequence of Chryseobacterium lathyri NBRC 105250.</title>
        <authorList>
            <person name="Hosoyama A."/>
            <person name="Uohara A."/>
            <person name="Ohji S."/>
            <person name="Ichikawa N."/>
        </authorList>
    </citation>
    <scope>NUCLEOTIDE SEQUENCE [LARGE SCALE GENOMIC DNA]</scope>
    <source>
        <strain evidence="1 2">NBRC 105250</strain>
    </source>
</reference>